<dbReference type="EMBL" id="CP002541">
    <property type="protein sequence ID" value="ADY14396.1"/>
    <property type="molecule type" value="Genomic_DNA"/>
</dbReference>
<dbReference type="InterPro" id="IPR019261">
    <property type="entry name" value="PARG_cat_microbial"/>
</dbReference>
<dbReference type="InterPro" id="IPR012664">
    <property type="entry name" value="CHP02452"/>
</dbReference>
<sequence>MWDAKRWLEQFEKASHEKDYERLHALRRDVFFDTVADVQKGYYLSSSGKQVLLKDDALRLEKSELYQQELQVERPREDRTTRIEVKELDTLKAAQLLSNPLVLNMANRHQPGGGVLDGAGAQEEYLFRVSNYFRFLYQFSDTGSSFMVPRREESYPLDRNYGGVYSPSVSVFRSTEQEGYAKLEQPFEVSCVAVAAISQPNLLSDHTEHYWLEDSFIEPTKRKIRTIFNIAILHNHTHLVLGAFGCGAFKNPPNHIALLFKEVLEEPLYKNQFSHILFAILDNHNSYRWFNPEGNLKPFQKVFEPYQGM</sequence>
<dbReference type="InterPro" id="IPR043472">
    <property type="entry name" value="Macro_dom-like"/>
</dbReference>
<dbReference type="NCBIfam" id="TIGR02452">
    <property type="entry name" value="TIGR02452 family protein"/>
    <property type="match status" value="1"/>
</dbReference>
<proteinExistence type="predicted"/>
<dbReference type="SUPFAM" id="SSF52949">
    <property type="entry name" value="Macro domain-like"/>
    <property type="match status" value="1"/>
</dbReference>
<dbReference type="PANTHER" id="PTHR35596:SF1">
    <property type="entry name" value="MICROBIAL-TYPE PARG CATALYTIC DOMAIN-CONTAINING PROTEIN"/>
    <property type="match status" value="1"/>
</dbReference>
<dbReference type="RefSeq" id="WP_013608241.1">
    <property type="nucleotide sequence ID" value="NC_015152.1"/>
</dbReference>
<keyword evidence="3" id="KW-1185">Reference proteome</keyword>
<dbReference type="HOGENOM" id="CLU_024412_4_1_12"/>
<dbReference type="KEGG" id="sbu:SpiBuddy_2585"/>
<protein>
    <recommendedName>
        <fullName evidence="1">Microbial-type PARG catalytic domain-containing protein</fullName>
    </recommendedName>
</protein>
<evidence type="ECO:0000313" key="3">
    <source>
        <dbReference type="Proteomes" id="UP000008466"/>
    </source>
</evidence>
<gene>
    <name evidence="2" type="ordered locus">SpiBuddy_2585</name>
</gene>
<feature type="domain" description="Microbial-type PARG catalytic" evidence="1">
    <location>
        <begin position="33"/>
        <end position="173"/>
    </location>
</feature>
<reference evidence="3" key="1">
    <citation type="submission" date="2011-02" db="EMBL/GenBank/DDBJ databases">
        <title>Complete sequence of Spirochaeta sp. Buddy.</title>
        <authorList>
            <person name="Lucas S."/>
            <person name="Copeland A."/>
            <person name="Lapidus A."/>
            <person name="Cheng J.-F."/>
            <person name="Goodwin L."/>
            <person name="Pitluck S."/>
            <person name="Zeytun A."/>
            <person name="Detter J.C."/>
            <person name="Han C."/>
            <person name="Tapia R."/>
            <person name="Land M."/>
            <person name="Hauser L."/>
            <person name="Kyrpides N."/>
            <person name="Ivanova N."/>
            <person name="Mikhailova N."/>
            <person name="Pagani I."/>
            <person name="Ritalahti K.M."/>
            <person name="Loeffler F.E."/>
            <person name="Woyke T."/>
        </authorList>
    </citation>
    <scope>NUCLEOTIDE SEQUENCE [LARGE SCALE GENOMIC DNA]</scope>
    <source>
        <strain evidence="3">ATCC BAA-1886 / DSM 22777 / Buddy</strain>
    </source>
</reference>
<evidence type="ECO:0000313" key="2">
    <source>
        <dbReference type="EMBL" id="ADY14396.1"/>
    </source>
</evidence>
<dbReference type="Gene3D" id="3.40.220.10">
    <property type="entry name" value="Leucine Aminopeptidase, subunit E, domain 1"/>
    <property type="match status" value="1"/>
</dbReference>
<dbReference type="STRING" id="158189.SpiBuddy_2585"/>
<accession>F0RT96</accession>
<dbReference type="OrthoDB" id="9806181at2"/>
<dbReference type="PANTHER" id="PTHR35596">
    <property type="entry name" value="DUF2263 DOMAIN-CONTAINING PROTEIN"/>
    <property type="match status" value="1"/>
</dbReference>
<evidence type="ECO:0000259" key="1">
    <source>
        <dbReference type="Pfam" id="PF10021"/>
    </source>
</evidence>
<dbReference type="Proteomes" id="UP000008466">
    <property type="component" value="Chromosome"/>
</dbReference>
<dbReference type="PIRSF" id="PIRSF014899">
    <property type="entry name" value="UCP014899"/>
    <property type="match status" value="1"/>
</dbReference>
<name>F0RT96_SPHGB</name>
<organism evidence="2 3">
    <name type="scientific">Sphaerochaeta globosa (strain ATCC BAA-1886 / DSM 22777 / Buddy)</name>
    <name type="common">Spirochaeta sp. (strain Buddy)</name>
    <dbReference type="NCBI Taxonomy" id="158189"/>
    <lineage>
        <taxon>Bacteria</taxon>
        <taxon>Pseudomonadati</taxon>
        <taxon>Spirochaetota</taxon>
        <taxon>Spirochaetia</taxon>
        <taxon>Spirochaetales</taxon>
        <taxon>Sphaerochaetaceae</taxon>
        <taxon>Sphaerochaeta</taxon>
    </lineage>
</organism>
<dbReference type="eggNOG" id="COG4295">
    <property type="taxonomic scope" value="Bacteria"/>
</dbReference>
<dbReference type="Pfam" id="PF10021">
    <property type="entry name" value="PARG_cat_microb"/>
    <property type="match status" value="1"/>
</dbReference>
<dbReference type="AlphaFoldDB" id="F0RT96"/>